<reference evidence="8" key="2">
    <citation type="submission" date="2025-08" db="UniProtKB">
        <authorList>
            <consortium name="Ensembl"/>
        </authorList>
    </citation>
    <scope>IDENTIFICATION</scope>
</reference>
<dbReference type="Ensembl" id="ENSEAST00005021629.2">
    <property type="protein sequence ID" value="ENSEASP00005019919.2"/>
    <property type="gene ID" value="ENSEASG00005013739.2"/>
</dbReference>
<protein>
    <recommendedName>
        <fullName evidence="4">Small ribosomal subunit protein uS11</fullName>
    </recommendedName>
    <alternativeName>
        <fullName evidence="5">40S ribosomal protein S14</fullName>
    </alternativeName>
</protein>
<keyword evidence="2" id="KW-0689">Ribosomal protein</keyword>
<evidence type="ECO:0000256" key="2">
    <source>
        <dbReference type="ARBA" id="ARBA00022980"/>
    </source>
</evidence>
<dbReference type="Pfam" id="PF00411">
    <property type="entry name" value="Ribosomal_S11"/>
    <property type="match status" value="1"/>
</dbReference>
<keyword evidence="9" id="KW-1185">Reference proteome</keyword>
<comment type="similarity">
    <text evidence="1">Belongs to the universal ribosomal protein uS11 family.</text>
</comment>
<dbReference type="InterPro" id="IPR036967">
    <property type="entry name" value="Ribosomal_uS11_sf"/>
</dbReference>
<dbReference type="SUPFAM" id="SSF53137">
    <property type="entry name" value="Translational machinery components"/>
    <property type="match status" value="1"/>
</dbReference>
<comment type="subunit">
    <text evidence="7">Component of the small ribosomal subunit. Part of the small subunit (SSU) processome, composed of more than 70 proteins and the RNA chaperone small nucleolar RNA (snoRNA) U3.</text>
</comment>
<evidence type="ECO:0000256" key="5">
    <source>
        <dbReference type="ARBA" id="ARBA00044343"/>
    </source>
</evidence>
<comment type="function">
    <text evidence="6">Component of the small ribosomal subunit. The ribosome is a large ribonucleoprotein complex responsible for the synthesis of proteins in the cell. Part of the small subunit (SSU) processome, first precursor of the small eukaryotic ribosomal subunit. During the assembly of the SSU processome in the nucleolus, many ribosome biogenesis factors, an RNA chaperone and ribosomal proteins associate with the nascent pre-rRNA and work in concert to generate RNA folding, modifications, rearrangements and cleavage as well as targeted degradation of pre-ribosomal RNA by the RNA exosome.</text>
</comment>
<dbReference type="GeneTree" id="ENSGT01150000290636"/>
<name>A0A8C4PPA4_EQUAS</name>
<evidence type="ECO:0000313" key="9">
    <source>
        <dbReference type="Proteomes" id="UP000694387"/>
    </source>
</evidence>
<dbReference type="AlphaFoldDB" id="A0A8C4PPA4"/>
<reference evidence="8 9" key="1">
    <citation type="journal article" date="2020" name="Nat. Commun.">
        <title>Donkey genomes provide new insights into domestication and selection for coat color.</title>
        <authorList>
            <person name="Wang"/>
            <person name="C."/>
            <person name="Li"/>
            <person name="H."/>
            <person name="Guo"/>
            <person name="Y."/>
            <person name="Huang"/>
            <person name="J."/>
            <person name="Sun"/>
            <person name="Y."/>
            <person name="Min"/>
            <person name="J."/>
            <person name="Wang"/>
            <person name="J."/>
            <person name="Fang"/>
            <person name="X."/>
            <person name="Zhao"/>
            <person name="Z."/>
            <person name="Wang"/>
            <person name="S."/>
            <person name="Zhang"/>
            <person name="Y."/>
            <person name="Liu"/>
            <person name="Q."/>
            <person name="Jiang"/>
            <person name="Q."/>
            <person name="Wang"/>
            <person name="X."/>
            <person name="Guo"/>
            <person name="Y."/>
            <person name="Yang"/>
            <person name="C."/>
            <person name="Wang"/>
            <person name="Y."/>
            <person name="Tian"/>
            <person name="F."/>
            <person name="Zhuang"/>
            <person name="G."/>
            <person name="Fan"/>
            <person name="Y."/>
            <person name="Gao"/>
            <person name="Q."/>
            <person name="Li"/>
            <person name="Y."/>
            <person name="Ju"/>
            <person name="Z."/>
            <person name="Li"/>
            <person name="J."/>
            <person name="Li"/>
            <person name="R."/>
            <person name="Hou"/>
            <person name="M."/>
            <person name="Yang"/>
            <person name="G."/>
            <person name="Liu"/>
            <person name="G."/>
            <person name="Liu"/>
            <person name="W."/>
            <person name="Guo"/>
            <person name="J."/>
            <person name="Pan"/>
            <person name="S."/>
            <person name="Fan"/>
            <person name="G."/>
            <person name="Zhang"/>
            <person name="W."/>
            <person name="Zhang"/>
            <person name="R."/>
            <person name="Yu"/>
            <person name="J."/>
            <person name="Zhang"/>
            <person name="X."/>
            <person name="Yin"/>
            <person name="Q."/>
            <person name="Ji"/>
            <person name="C."/>
            <person name="Jin"/>
            <person name="Y."/>
            <person name="Yue"/>
            <person name="G."/>
            <person name="Liu"/>
            <person name="M."/>
            <person name="Xu"/>
            <person name="J."/>
            <person name="Liu"/>
            <person name="S."/>
            <person name="Jordana"/>
            <person name="J."/>
            <person name="Noce"/>
            <person name="A."/>
            <person name="Amills"/>
            <person name="M."/>
            <person name="Wu"/>
            <person name="D.D."/>
            <person name="Li"/>
            <person name="S."/>
            <person name="Zhou"/>
            <person name="X. and Zhong"/>
            <person name="J."/>
        </authorList>
    </citation>
    <scope>NUCLEOTIDE SEQUENCE [LARGE SCALE GENOMIC DNA]</scope>
</reference>
<dbReference type="FunFam" id="3.30.420.80:FF:000018">
    <property type="entry name" value="40S ribosomal protein S14"/>
    <property type="match status" value="1"/>
</dbReference>
<keyword evidence="3" id="KW-0687">Ribonucleoprotein</keyword>
<reference evidence="8" key="3">
    <citation type="submission" date="2025-09" db="UniProtKB">
        <authorList>
            <consortium name="Ensembl"/>
        </authorList>
    </citation>
    <scope>IDENTIFICATION</scope>
</reference>
<organism evidence="8 9">
    <name type="scientific">Equus asinus</name>
    <name type="common">Donkey</name>
    <name type="synonym">Equus africanus asinus</name>
    <dbReference type="NCBI Taxonomy" id="9793"/>
    <lineage>
        <taxon>Eukaryota</taxon>
        <taxon>Metazoa</taxon>
        <taxon>Chordata</taxon>
        <taxon>Craniata</taxon>
        <taxon>Vertebrata</taxon>
        <taxon>Euteleostomi</taxon>
        <taxon>Mammalia</taxon>
        <taxon>Eutheria</taxon>
        <taxon>Laurasiatheria</taxon>
        <taxon>Perissodactyla</taxon>
        <taxon>Equidae</taxon>
        <taxon>Equus</taxon>
    </lineage>
</organism>
<evidence type="ECO:0000256" key="3">
    <source>
        <dbReference type="ARBA" id="ARBA00023274"/>
    </source>
</evidence>
<accession>A0A8C4PPA4</accession>
<proteinExistence type="inferred from homology"/>
<dbReference type="Proteomes" id="UP000694387">
    <property type="component" value="Chromosome 2"/>
</dbReference>
<dbReference type="InterPro" id="IPR001971">
    <property type="entry name" value="Ribosomal_uS11"/>
</dbReference>
<dbReference type="PANTHER" id="PTHR11759">
    <property type="entry name" value="40S RIBOSOMAL PROTEIN S14/30S RIBOSOMAL PROTEIN S11"/>
    <property type="match status" value="1"/>
</dbReference>
<sequence>LKSRLLSHGRIWRWHTEMISHKEKEKKKKEVISLRPQVAKEENAFAVCHIFAAFSDSFVSVTSLFGKEAICPMTGGMTVKADQNESLPYSCKVLGTTALHIKPWLTVGNRTKTLGSEVHSVLRALVRSEKKIEQIEDVISIPSDSTCKKGGHHL</sequence>
<dbReference type="Gene3D" id="3.30.420.80">
    <property type="entry name" value="Ribosomal protein S11"/>
    <property type="match status" value="1"/>
</dbReference>
<evidence type="ECO:0000313" key="8">
    <source>
        <dbReference type="Ensembl" id="ENSEASP00005019919.2"/>
    </source>
</evidence>
<dbReference type="GO" id="GO:0003735">
    <property type="term" value="F:structural constituent of ribosome"/>
    <property type="evidence" value="ECO:0007669"/>
    <property type="project" value="InterPro"/>
</dbReference>
<evidence type="ECO:0000256" key="1">
    <source>
        <dbReference type="ARBA" id="ARBA00006194"/>
    </source>
</evidence>
<evidence type="ECO:0000256" key="6">
    <source>
        <dbReference type="ARBA" id="ARBA00045441"/>
    </source>
</evidence>
<dbReference type="GO" id="GO:0006412">
    <property type="term" value="P:translation"/>
    <property type="evidence" value="ECO:0007669"/>
    <property type="project" value="InterPro"/>
</dbReference>
<evidence type="ECO:0000256" key="4">
    <source>
        <dbReference type="ARBA" id="ARBA00035160"/>
    </source>
</evidence>
<evidence type="ECO:0000256" key="7">
    <source>
        <dbReference type="ARBA" id="ARBA00046547"/>
    </source>
</evidence>
<dbReference type="GO" id="GO:0022627">
    <property type="term" value="C:cytosolic small ribosomal subunit"/>
    <property type="evidence" value="ECO:0007669"/>
    <property type="project" value="UniProtKB-ARBA"/>
</dbReference>